<name>A0A066UR15_9VIBR</name>
<dbReference type="Pfam" id="PF14317">
    <property type="entry name" value="YcxB"/>
    <property type="match status" value="1"/>
</dbReference>
<evidence type="ECO:0000313" key="4">
    <source>
        <dbReference type="Proteomes" id="UP000027219"/>
    </source>
</evidence>
<keyword evidence="1" id="KW-0812">Transmembrane</keyword>
<keyword evidence="1" id="KW-0472">Membrane</keyword>
<accession>A0A066UR15</accession>
<feature type="domain" description="YcxB-like C-terminal" evidence="2">
    <location>
        <begin position="102"/>
        <end position="156"/>
    </location>
</feature>
<dbReference type="InterPro" id="IPR025588">
    <property type="entry name" value="YcxB-like_C"/>
</dbReference>
<evidence type="ECO:0000256" key="1">
    <source>
        <dbReference type="SAM" id="Phobius"/>
    </source>
</evidence>
<organism evidence="3 4">
    <name type="scientific">Vibrio fortis</name>
    <dbReference type="NCBI Taxonomy" id="212667"/>
    <lineage>
        <taxon>Bacteria</taxon>
        <taxon>Pseudomonadati</taxon>
        <taxon>Pseudomonadota</taxon>
        <taxon>Gammaproteobacteria</taxon>
        <taxon>Vibrionales</taxon>
        <taxon>Vibrionaceae</taxon>
        <taxon>Vibrio</taxon>
    </lineage>
</organism>
<dbReference type="RefSeq" id="WP_032548829.1">
    <property type="nucleotide sequence ID" value="NZ_JFFR01000002.1"/>
</dbReference>
<gene>
    <name evidence="3" type="ORF">VFDL14_03820</name>
</gene>
<dbReference type="OrthoDB" id="6118195at2"/>
<dbReference type="AlphaFoldDB" id="A0A066UR15"/>
<evidence type="ECO:0000259" key="2">
    <source>
        <dbReference type="Pfam" id="PF14317"/>
    </source>
</evidence>
<dbReference type="EMBL" id="JFFR01000002">
    <property type="protein sequence ID" value="KDN29881.1"/>
    <property type="molecule type" value="Genomic_DNA"/>
</dbReference>
<dbReference type="Proteomes" id="UP000027219">
    <property type="component" value="Unassembled WGS sequence"/>
</dbReference>
<proteinExistence type="predicted"/>
<evidence type="ECO:0000313" key="3">
    <source>
        <dbReference type="EMBL" id="KDN29881.1"/>
    </source>
</evidence>
<sequence length="167" mass="19290">MSKEPGFTTEYTLDKTFFAECYDQTSVPVQFPKAYLKAFLFLIFGWVLLEFELLPSGYVGWFFIVLSVIEAFSVYCKRTWWLWRQRISSGSGSKVVFKGDLDGVSYKNYKTTNTIKWSQIVELEQTDLGLIIHIGKQRQYVSKSCLNDEAIAFMMEQHAASKETPSK</sequence>
<feature type="transmembrane region" description="Helical" evidence="1">
    <location>
        <begin position="57"/>
        <end position="76"/>
    </location>
</feature>
<comment type="caution">
    <text evidence="3">The sequence shown here is derived from an EMBL/GenBank/DDBJ whole genome shotgun (WGS) entry which is preliminary data.</text>
</comment>
<keyword evidence="4" id="KW-1185">Reference proteome</keyword>
<protein>
    <recommendedName>
        <fullName evidence="2">YcxB-like C-terminal domain-containing protein</fullName>
    </recommendedName>
</protein>
<reference evidence="3 4" key="1">
    <citation type="submission" date="2014-02" db="EMBL/GenBank/DDBJ databases">
        <title>Vibrio fortis Dalian14 Genome Sequencing.</title>
        <authorList>
            <person name="Wang Y."/>
            <person name="Song L."/>
            <person name="Liu G."/>
            <person name="Ding J."/>
        </authorList>
    </citation>
    <scope>NUCLEOTIDE SEQUENCE [LARGE SCALE GENOMIC DNA]</scope>
    <source>
        <strain evidence="3 4">Dalian14</strain>
    </source>
</reference>
<keyword evidence="1" id="KW-1133">Transmembrane helix</keyword>